<feature type="compositionally biased region" description="Low complexity" evidence="2">
    <location>
        <begin position="429"/>
        <end position="442"/>
    </location>
</feature>
<sequence length="1256" mass="131706">MPKLHRVRAACALCKEKEAVVYCCSHGCALCLTCDRKEHKSAVDFGTRQFNTRRNVSAMEAVDSNKEGSRGKITEKLLREGPPSASQLEQASRRAERRAGACAQKQLQSDVEVAAQVGATAENNSGLPGVTRDCVDAASVAKRYLTDGPQVHSALENSGLDTCRADARPVFPVIVPAIGVSALTQRPSESVPEPQATETKNCALAENPLFFKPDSELPSGDSHWANQIYISSSGSSSVSGSGETAEKISDFREGAPSLETPPNEGQSSSQSSTFRDGPGRTTSSSDLQTAGVLPCASADVQAHVRHPIVAPAVLILCDSCGAMPAVAYCTERARFHCELCMKYAHASGSAPDAPQELPMAWQVQCMKSGKAADADMKGAHRHEQDPYASSRSRCGDSGDSGSAEREPTSESPSGGDQGTSHSGNGGSREPTSSSPAETAATTKPQNLEGPSTTAKSAHSQRKTYSDRGLSRSVAMMMLLDCSVEVPSRGSEELSAEGGDDASAESISEQTDAESMSLGHESARSGEFRADPCTEPTLTSTGLPIKWATAISEEDLAAAAERAVRVFAASSNSNGTRSTSSRHASSNDLSSAIVPGTGTHDVATAAPAVQSEAAAEAAPAQVTGFEQPPLPACCIDITTTDARRAISIAKNEPFIIGQRSRPAYAPSSPLGQQPTSQSTGRRGGTHQRRTADASEGAKRALPLKHQANTTASRWRKGRATGKNVDMRPDANHPEEEPLAPHLTGLDVWGPHPETMAIIDSSTLAQAETARGLRSKTGAPRSAEQMRGTALKVEGAAICASSARAACSAEGQAVSAPRMRTSARALESSTRVDSTPLVPWRDLEVQQAPSLSKPQVPAYVAAWSASPSQPSLADFVEAPLECRRSISKAASAQELRTASGRVPDSRHRSSRETAPGLATRTSRESASHPASAQTAHLVEEGATSRGCPAGLVHLDAGPRGGHGVASIAVGTIDGNPAKLRGFDDGTPAARLSPRSGTPVEGSFKMASGAGIPGSGSSQQARYPTVSGLSRRRAESARAKVDRWLLGATQPAGVRRCESPFRQPQASYREVDVLDRAAAGPGVIAQPQADQGNEDTLMDDSDPALETGQLRNRTRELDKSAAAEPGQGSELDSKAEADLAMVDMLVPDFSKYATPLPHGLMSRSTPSSSSGNGETSSTGGGDLEPSPLAAKRTLRVEVASEEARRMHSRLQQHKSSGMLVPRMTASWSAEVKSAAHRRHSHAHLSSKDAEQKHPDETSA</sequence>
<feature type="compositionally biased region" description="Acidic residues" evidence="2">
    <location>
        <begin position="493"/>
        <end position="502"/>
    </location>
</feature>
<feature type="compositionally biased region" description="Polar residues" evidence="2">
    <location>
        <begin position="504"/>
        <end position="513"/>
    </location>
</feature>
<keyword evidence="5" id="KW-1185">Reference proteome</keyword>
<feature type="region of interest" description="Disordered" evidence="2">
    <location>
        <begin position="487"/>
        <end position="539"/>
    </location>
</feature>
<feature type="compositionally biased region" description="Basic and acidic residues" evidence="2">
    <location>
        <begin position="723"/>
        <end position="734"/>
    </location>
</feature>
<reference evidence="4 5" key="1">
    <citation type="journal article" date="2004" name="Nature">
        <title>Genome sequence of the ultrasmall unicellular red alga Cyanidioschyzon merolae 10D.</title>
        <authorList>
            <person name="Matsuzaki M."/>
            <person name="Misumi O."/>
            <person name="Shin-i T."/>
            <person name="Maruyama S."/>
            <person name="Takahara M."/>
            <person name="Miyagishima S."/>
            <person name="Mori T."/>
            <person name="Nishida K."/>
            <person name="Yagisawa F."/>
            <person name="Nishida K."/>
            <person name="Yoshida Y."/>
            <person name="Nishimura Y."/>
            <person name="Nakao S."/>
            <person name="Kobayashi T."/>
            <person name="Momoyama Y."/>
            <person name="Higashiyama T."/>
            <person name="Minoda A."/>
            <person name="Sano M."/>
            <person name="Nomoto H."/>
            <person name="Oishi K."/>
            <person name="Hayashi H."/>
            <person name="Ohta F."/>
            <person name="Nishizaka S."/>
            <person name="Haga S."/>
            <person name="Miura S."/>
            <person name="Morishita T."/>
            <person name="Kabeya Y."/>
            <person name="Terasawa K."/>
            <person name="Suzuki Y."/>
            <person name="Ishii Y."/>
            <person name="Asakawa S."/>
            <person name="Takano H."/>
            <person name="Ohta N."/>
            <person name="Kuroiwa H."/>
            <person name="Tanaka K."/>
            <person name="Shimizu N."/>
            <person name="Sugano S."/>
            <person name="Sato N."/>
            <person name="Nozaki H."/>
            <person name="Ogasawara N."/>
            <person name="Kohara Y."/>
            <person name="Kuroiwa T."/>
        </authorList>
    </citation>
    <scope>NUCLEOTIDE SEQUENCE [LARGE SCALE GENOMIC DNA]</scope>
    <source>
        <strain evidence="4 5">10D</strain>
    </source>
</reference>
<feature type="compositionally biased region" description="Low complexity" evidence="2">
    <location>
        <begin position="1159"/>
        <end position="1174"/>
    </location>
</feature>
<evidence type="ECO:0000313" key="5">
    <source>
        <dbReference type="Proteomes" id="UP000007014"/>
    </source>
</evidence>
<dbReference type="GO" id="GO:0008270">
    <property type="term" value="F:zinc ion binding"/>
    <property type="evidence" value="ECO:0007669"/>
    <property type="project" value="UniProtKB-KW"/>
</dbReference>
<dbReference type="AlphaFoldDB" id="M1UQL8"/>
<name>M1UQL8_CYAM1</name>
<feature type="compositionally biased region" description="Polar residues" evidence="2">
    <location>
        <begin position="668"/>
        <end position="677"/>
    </location>
</feature>
<feature type="region of interest" description="Disordered" evidence="2">
    <location>
        <begin position="1002"/>
        <end position="1031"/>
    </location>
</feature>
<evidence type="ECO:0000259" key="3">
    <source>
        <dbReference type="PROSITE" id="PS50119"/>
    </source>
</evidence>
<dbReference type="PROSITE" id="PS50119">
    <property type="entry name" value="ZF_BBOX"/>
    <property type="match status" value="1"/>
</dbReference>
<evidence type="ECO:0000256" key="2">
    <source>
        <dbReference type="SAM" id="MobiDB-lite"/>
    </source>
</evidence>
<dbReference type="Gramene" id="CMH127CT">
    <property type="protein sequence ID" value="CMH127CT"/>
    <property type="gene ID" value="CMH127C"/>
</dbReference>
<organism evidence="4 5">
    <name type="scientific">Cyanidioschyzon merolae (strain NIES-3377 / 10D)</name>
    <name type="common">Unicellular red alga</name>
    <dbReference type="NCBI Taxonomy" id="280699"/>
    <lineage>
        <taxon>Eukaryota</taxon>
        <taxon>Rhodophyta</taxon>
        <taxon>Bangiophyceae</taxon>
        <taxon>Cyanidiales</taxon>
        <taxon>Cyanidiaceae</taxon>
        <taxon>Cyanidioschyzon</taxon>
    </lineage>
</organism>
<dbReference type="OrthoDB" id="10621833at2759"/>
<feature type="compositionally biased region" description="Low complexity" evidence="2">
    <location>
        <begin position="389"/>
        <end position="401"/>
    </location>
</feature>
<keyword evidence="1" id="KW-0479">Metal-binding</keyword>
<feature type="compositionally biased region" description="Low complexity" evidence="2">
    <location>
        <begin position="569"/>
        <end position="581"/>
    </location>
</feature>
<feature type="compositionally biased region" description="Polar residues" evidence="2">
    <location>
        <begin position="443"/>
        <end position="457"/>
    </location>
</feature>
<feature type="compositionally biased region" description="Polar residues" evidence="2">
    <location>
        <begin position="263"/>
        <end position="288"/>
    </location>
</feature>
<dbReference type="Proteomes" id="UP000007014">
    <property type="component" value="Chromosome 8"/>
</dbReference>
<reference evidence="4 5" key="2">
    <citation type="journal article" date="2007" name="BMC Biol.">
        <title>A 100%-complete sequence reveals unusually simple genomic features in the hot-spring red alga Cyanidioschyzon merolae.</title>
        <authorList>
            <person name="Nozaki H."/>
            <person name="Takano H."/>
            <person name="Misumi O."/>
            <person name="Terasawa K."/>
            <person name="Matsuzaki M."/>
            <person name="Maruyama S."/>
            <person name="Nishida K."/>
            <person name="Yagisawa F."/>
            <person name="Yoshida Y."/>
            <person name="Fujiwara T."/>
            <person name="Takio S."/>
            <person name="Tamura K."/>
            <person name="Chung S.J."/>
            <person name="Nakamura S."/>
            <person name="Kuroiwa H."/>
            <person name="Tanaka K."/>
            <person name="Sato N."/>
            <person name="Kuroiwa T."/>
        </authorList>
    </citation>
    <scope>NUCLEOTIDE SEQUENCE [LARGE SCALE GENOMIC DNA]</scope>
    <source>
        <strain evidence="4 5">10D</strain>
    </source>
</reference>
<feature type="compositionally biased region" description="Basic and acidic residues" evidence="2">
    <location>
        <begin position="1242"/>
        <end position="1256"/>
    </location>
</feature>
<feature type="compositionally biased region" description="Polar residues" evidence="2">
    <location>
        <begin position="409"/>
        <end position="422"/>
    </location>
</feature>
<feature type="compositionally biased region" description="Basic and acidic residues" evidence="2">
    <location>
        <begin position="688"/>
        <end position="697"/>
    </location>
</feature>
<dbReference type="KEGG" id="cme:CYME_CMH127C"/>
<feature type="compositionally biased region" description="Basic and acidic residues" evidence="2">
    <location>
        <begin position="520"/>
        <end position="531"/>
    </location>
</feature>
<feature type="domain" description="B box-type" evidence="3">
    <location>
        <begin position="6"/>
        <end position="40"/>
    </location>
</feature>
<feature type="region of interest" description="Disordered" evidence="2">
    <location>
        <begin position="372"/>
        <end position="467"/>
    </location>
</feature>
<keyword evidence="1" id="KW-0863">Zinc-finger</keyword>
<feature type="region of interest" description="Disordered" evidence="2">
    <location>
        <begin position="1154"/>
        <end position="1256"/>
    </location>
</feature>
<feature type="region of interest" description="Disordered" evidence="2">
    <location>
        <begin position="656"/>
        <end position="737"/>
    </location>
</feature>
<dbReference type="GeneID" id="16993454"/>
<keyword evidence="1" id="KW-0862">Zinc</keyword>
<dbReference type="OMA" id="LEECAWK"/>
<dbReference type="InterPro" id="IPR000315">
    <property type="entry name" value="Znf_B-box"/>
</dbReference>
<accession>M1UQL8</accession>
<feature type="compositionally biased region" description="Low complexity" evidence="2">
    <location>
        <begin position="1004"/>
        <end position="1018"/>
    </location>
</feature>
<gene>
    <name evidence="4" type="ORF">CYME_CMH127C</name>
</gene>
<feature type="region of interest" description="Disordered" evidence="2">
    <location>
        <begin position="888"/>
        <end position="936"/>
    </location>
</feature>
<feature type="compositionally biased region" description="Basic residues" evidence="2">
    <location>
        <begin position="1231"/>
        <end position="1241"/>
    </location>
</feature>
<dbReference type="EMBL" id="AP006490">
    <property type="protein sequence ID" value="BAM79801.1"/>
    <property type="molecule type" value="Genomic_DNA"/>
</dbReference>
<evidence type="ECO:0000313" key="4">
    <source>
        <dbReference type="EMBL" id="BAM79801.1"/>
    </source>
</evidence>
<dbReference type="RefSeq" id="XP_005536087.1">
    <property type="nucleotide sequence ID" value="XM_005536030.1"/>
</dbReference>
<feature type="region of interest" description="Disordered" evidence="2">
    <location>
        <begin position="253"/>
        <end position="288"/>
    </location>
</feature>
<dbReference type="HOGENOM" id="CLU_265318_0_0_1"/>
<evidence type="ECO:0000256" key="1">
    <source>
        <dbReference type="PROSITE-ProRule" id="PRU00024"/>
    </source>
</evidence>
<proteinExistence type="predicted"/>
<protein>
    <recommendedName>
        <fullName evidence="3">B box-type domain-containing protein</fullName>
    </recommendedName>
</protein>
<feature type="compositionally biased region" description="Basic and acidic residues" evidence="2">
    <location>
        <begin position="372"/>
        <end position="385"/>
    </location>
</feature>
<feature type="compositionally biased region" description="Acidic residues" evidence="2">
    <location>
        <begin position="1089"/>
        <end position="1100"/>
    </location>
</feature>
<feature type="region of interest" description="Disordered" evidence="2">
    <location>
        <begin position="569"/>
        <end position="598"/>
    </location>
</feature>
<feature type="region of interest" description="Disordered" evidence="2">
    <location>
        <begin position="1081"/>
        <end position="1129"/>
    </location>
</feature>